<keyword evidence="4" id="KW-1185">Reference proteome</keyword>
<dbReference type="EMBL" id="SUKA01000007">
    <property type="protein sequence ID" value="TJY62690.1"/>
    <property type="molecule type" value="Genomic_DNA"/>
</dbReference>
<feature type="compositionally biased region" description="Basic and acidic residues" evidence="1">
    <location>
        <begin position="39"/>
        <end position="55"/>
    </location>
</feature>
<comment type="caution">
    <text evidence="3">The sequence shown here is derived from an EMBL/GenBank/DDBJ whole genome shotgun (WGS) entry which is preliminary data.</text>
</comment>
<dbReference type="RefSeq" id="WP_169305714.1">
    <property type="nucleotide sequence ID" value="NZ_BMJX01000007.1"/>
</dbReference>
<keyword evidence="2" id="KW-0812">Transmembrane</keyword>
<reference evidence="3 4" key="1">
    <citation type="submission" date="2019-04" db="EMBL/GenBank/DDBJ databases">
        <title>Sphingobacterium olei sp. nov., isolated from oil-contaminated soil.</title>
        <authorList>
            <person name="Liu B."/>
        </authorList>
    </citation>
    <scope>NUCLEOTIDE SEQUENCE [LARGE SCALE GENOMIC DNA]</scope>
    <source>
        <strain evidence="3 4">Y3L14</strain>
    </source>
</reference>
<keyword evidence="2" id="KW-1133">Transmembrane helix</keyword>
<dbReference type="AlphaFoldDB" id="A0A4U0GUD7"/>
<evidence type="ECO:0000256" key="2">
    <source>
        <dbReference type="SAM" id="Phobius"/>
    </source>
</evidence>
<feature type="transmembrane region" description="Helical" evidence="2">
    <location>
        <begin position="144"/>
        <end position="163"/>
    </location>
</feature>
<evidence type="ECO:0000256" key="1">
    <source>
        <dbReference type="SAM" id="MobiDB-lite"/>
    </source>
</evidence>
<proteinExistence type="predicted"/>
<evidence type="ECO:0000313" key="4">
    <source>
        <dbReference type="Proteomes" id="UP000309872"/>
    </source>
</evidence>
<accession>A0A4U0GUD7</accession>
<dbReference type="Proteomes" id="UP000309872">
    <property type="component" value="Unassembled WGS sequence"/>
</dbReference>
<evidence type="ECO:0000313" key="3">
    <source>
        <dbReference type="EMBL" id="TJY62690.1"/>
    </source>
</evidence>
<gene>
    <name evidence="3" type="ORF">FAZ19_19670</name>
</gene>
<organism evidence="3 4">
    <name type="scientific">Sphingobacterium alkalisoli</name>
    <dbReference type="NCBI Taxonomy" id="1874115"/>
    <lineage>
        <taxon>Bacteria</taxon>
        <taxon>Pseudomonadati</taxon>
        <taxon>Bacteroidota</taxon>
        <taxon>Sphingobacteriia</taxon>
        <taxon>Sphingobacteriales</taxon>
        <taxon>Sphingobacteriaceae</taxon>
        <taxon>Sphingobacterium</taxon>
    </lineage>
</organism>
<keyword evidence="2" id="KW-0472">Membrane</keyword>
<sequence length="168" mass="18697">MKNLLILITICALINGCGLFKKSTKEKFVAKQSYEIEKSDNTKETGAKQESDNSKETSVTTDKSEATHVLTADEISIDKDGNLRAKGNVKYNGKQKNDIDTERIAEAFRQSNFEYAKESDLRVKEESKAYVADKSTVSEASGRGIIFGVVGALIFVLGILWYFGIRRK</sequence>
<protein>
    <submittedName>
        <fullName evidence="3">Uncharacterized protein</fullName>
    </submittedName>
</protein>
<feature type="region of interest" description="Disordered" evidence="1">
    <location>
        <begin position="39"/>
        <end position="66"/>
    </location>
</feature>
<name>A0A4U0GUD7_9SPHI</name>